<protein>
    <submittedName>
        <fullName evidence="3">NDP-sugar dehydratase or epimerase</fullName>
    </submittedName>
</protein>
<dbReference type="InterPro" id="IPR050177">
    <property type="entry name" value="Lipid_A_modif_metabolic_enz"/>
</dbReference>
<sequence length="385" mass="41547">MPLGDAERLSPTWPSFLRDAPVDRDGSSARGLAGCQAAGVVFEGGKGMNALDGNGTLGIEGARVLVTGGSGFIGRAVCRLLMSAGAQVLNYDLNPWPGADSGPRSVVGDIEDADALSKACKSFDPSVFIHLAAFASVTATSRSDFSTIWNGTQVAARAFASASGPERFVNISTQLVIRPGPQPTDLRAYDPYTPYGEAKAEAERFLQNFSRPYATAHVRPTNIWGPHHPSYANSIMRYLEKGWYLHPVARKPTVRTYGYVDNCAGQIISIAFSEAVSDGDIFYSGDEAIDSAKFLDAMSVGLRGKPVRRFPLGLLRRAGEAGTFLQRLGFPFPLDRERVMRMSTDYALPLGATHGLTALQSVPFEVGMERTTRWFKEGAAPDWIA</sequence>
<feature type="domain" description="NAD-dependent epimerase/dehydratase" evidence="2">
    <location>
        <begin position="64"/>
        <end position="240"/>
    </location>
</feature>
<evidence type="ECO:0000313" key="3">
    <source>
        <dbReference type="EMBL" id="BCI51721.1"/>
    </source>
</evidence>
<dbReference type="EMBL" id="AP023287">
    <property type="protein sequence ID" value="BCI51721.1"/>
    <property type="molecule type" value="Genomic_DNA"/>
</dbReference>
<dbReference type="InterPro" id="IPR001509">
    <property type="entry name" value="Epimerase_deHydtase"/>
</dbReference>
<dbReference type="InterPro" id="IPR036291">
    <property type="entry name" value="NAD(P)-bd_dom_sf"/>
</dbReference>
<dbReference type="Gene3D" id="3.40.50.720">
    <property type="entry name" value="NAD(P)-binding Rossmann-like Domain"/>
    <property type="match status" value="1"/>
</dbReference>
<dbReference type="AlphaFoldDB" id="A0A6S6P2B6"/>
<dbReference type="Pfam" id="PF01370">
    <property type="entry name" value="Epimerase"/>
    <property type="match status" value="1"/>
</dbReference>
<gene>
    <name evidence="3" type="ORF">NIIDNTM18_09990</name>
</gene>
<dbReference type="SUPFAM" id="SSF51735">
    <property type="entry name" value="NAD(P)-binding Rossmann-fold domains"/>
    <property type="match status" value="1"/>
</dbReference>
<feature type="region of interest" description="Disordered" evidence="1">
    <location>
        <begin position="1"/>
        <end position="21"/>
    </location>
</feature>
<evidence type="ECO:0000313" key="4">
    <source>
        <dbReference type="Proteomes" id="UP000515734"/>
    </source>
</evidence>
<name>A0A6S6P2B6_9MYCO</name>
<reference evidence="3 4" key="1">
    <citation type="submission" date="2020-07" db="EMBL/GenBank/DDBJ databases">
        <title>Complete genome sequence of Mycolicibacterium litorale like strain isolated from cardiac implantable electronic device infection.</title>
        <authorList>
            <person name="Fukano H."/>
            <person name="Miyama H."/>
            <person name="Hoshino Y."/>
        </authorList>
    </citation>
    <scope>NUCLEOTIDE SEQUENCE [LARGE SCALE GENOMIC DNA]</scope>
    <source>
        <strain evidence="3 4">NIIDNTM18</strain>
    </source>
</reference>
<evidence type="ECO:0000259" key="2">
    <source>
        <dbReference type="Pfam" id="PF01370"/>
    </source>
</evidence>
<dbReference type="Proteomes" id="UP000515734">
    <property type="component" value="Chromosome"/>
</dbReference>
<evidence type="ECO:0000256" key="1">
    <source>
        <dbReference type="SAM" id="MobiDB-lite"/>
    </source>
</evidence>
<proteinExistence type="predicted"/>
<dbReference type="PANTHER" id="PTHR43245:SF13">
    <property type="entry name" value="UDP-D-APIOSE_UDP-D-XYLOSE SYNTHASE 2"/>
    <property type="match status" value="1"/>
</dbReference>
<dbReference type="PANTHER" id="PTHR43245">
    <property type="entry name" value="BIFUNCTIONAL POLYMYXIN RESISTANCE PROTEIN ARNA"/>
    <property type="match status" value="1"/>
</dbReference>
<accession>A0A6S6P2B6</accession>
<organism evidence="3 4">
    <name type="scientific">Mycolicibacterium litorale</name>
    <dbReference type="NCBI Taxonomy" id="758802"/>
    <lineage>
        <taxon>Bacteria</taxon>
        <taxon>Bacillati</taxon>
        <taxon>Actinomycetota</taxon>
        <taxon>Actinomycetes</taxon>
        <taxon>Mycobacteriales</taxon>
        <taxon>Mycobacteriaceae</taxon>
        <taxon>Mycolicibacterium</taxon>
    </lineage>
</organism>